<accession>A0A853F3R3</accession>
<protein>
    <submittedName>
        <fullName evidence="1">Uncharacterized protein</fullName>
    </submittedName>
</protein>
<gene>
    <name evidence="1" type="ORF">H0A76_12715</name>
</gene>
<comment type="caution">
    <text evidence="1">The sequence shown here is derived from an EMBL/GenBank/DDBJ whole genome shotgun (WGS) entry which is preliminary data.</text>
</comment>
<proteinExistence type="predicted"/>
<dbReference type="Proteomes" id="UP000568751">
    <property type="component" value="Unassembled WGS sequence"/>
</dbReference>
<reference evidence="1 2" key="1">
    <citation type="submission" date="2020-05" db="EMBL/GenBank/DDBJ databases">
        <title>Horizontal transmission and recombination maintain forever young bacterial symbiont genomes.</title>
        <authorList>
            <person name="Russell S.L."/>
            <person name="Pepper-Tunick E."/>
            <person name="Svedberg J."/>
            <person name="Byrne A."/>
            <person name="Ruelas Castillo J."/>
            <person name="Vollmers C."/>
            <person name="Beinart R.A."/>
            <person name="Corbett-Detig R."/>
        </authorList>
    </citation>
    <scope>NUCLEOTIDE SEQUENCE [LARGE SCALE GENOMIC DNA]</scope>
    <source>
        <strain evidence="1">455</strain>
    </source>
</reference>
<evidence type="ECO:0000313" key="1">
    <source>
        <dbReference type="EMBL" id="NYT28634.1"/>
    </source>
</evidence>
<organism evidence="1 2">
    <name type="scientific">Candidatus Thiodubiliella endoseptemdiera</name>
    <dbReference type="NCBI Taxonomy" id="2738886"/>
    <lineage>
        <taxon>Bacteria</taxon>
        <taxon>Pseudomonadati</taxon>
        <taxon>Pseudomonadota</taxon>
        <taxon>Gammaproteobacteria</taxon>
        <taxon>Candidatus Pseudothioglobaceae</taxon>
        <taxon>Candidatus Thiodubiliella</taxon>
    </lineage>
</organism>
<dbReference type="EMBL" id="JACCHT010000007">
    <property type="protein sequence ID" value="NYT28634.1"/>
    <property type="molecule type" value="Genomic_DNA"/>
</dbReference>
<sequence>MTLKTKMMLVVQVCFMGKLWGTMLAKGQAVVLPKGPMGFAKGQADAYAKAMSLLQKALQVIFY</sequence>
<name>A0A853F3R3_9GAMM</name>
<evidence type="ECO:0000313" key="2">
    <source>
        <dbReference type="Proteomes" id="UP000568751"/>
    </source>
</evidence>
<dbReference type="AlphaFoldDB" id="A0A853F3R3"/>